<dbReference type="Proteomes" id="UP000269396">
    <property type="component" value="Unassembled WGS sequence"/>
</dbReference>
<feature type="non-terminal residue" evidence="1">
    <location>
        <position position="40"/>
    </location>
</feature>
<name>A0A3P8ENY9_9TREM</name>
<gene>
    <name evidence="1" type="ORF">SMTD_LOCUS8823</name>
</gene>
<accession>A0A3P8ENY9</accession>
<sequence>MQQPFIKVPPCQTGRLKNVRLKATNPRSEGKVVLLTVQRC</sequence>
<reference evidence="1 2" key="1">
    <citation type="submission" date="2018-11" db="EMBL/GenBank/DDBJ databases">
        <authorList>
            <consortium name="Pathogen Informatics"/>
        </authorList>
    </citation>
    <scope>NUCLEOTIDE SEQUENCE [LARGE SCALE GENOMIC DNA]</scope>
    <source>
        <strain>Denwood</strain>
        <strain evidence="2">Zambia</strain>
    </source>
</reference>
<evidence type="ECO:0000313" key="2">
    <source>
        <dbReference type="Proteomes" id="UP000269396"/>
    </source>
</evidence>
<dbReference type="EMBL" id="UZAL01029206">
    <property type="protein sequence ID" value="VDP46654.1"/>
    <property type="molecule type" value="Genomic_DNA"/>
</dbReference>
<protein>
    <submittedName>
        <fullName evidence="1">Uncharacterized protein</fullName>
    </submittedName>
</protein>
<keyword evidence="2" id="KW-1185">Reference proteome</keyword>
<evidence type="ECO:0000313" key="1">
    <source>
        <dbReference type="EMBL" id="VDP46654.1"/>
    </source>
</evidence>
<proteinExistence type="predicted"/>
<dbReference type="AlphaFoldDB" id="A0A3P8ENY9"/>
<organism evidence="1 2">
    <name type="scientific">Schistosoma mattheei</name>
    <dbReference type="NCBI Taxonomy" id="31246"/>
    <lineage>
        <taxon>Eukaryota</taxon>
        <taxon>Metazoa</taxon>
        <taxon>Spiralia</taxon>
        <taxon>Lophotrochozoa</taxon>
        <taxon>Platyhelminthes</taxon>
        <taxon>Trematoda</taxon>
        <taxon>Digenea</taxon>
        <taxon>Strigeidida</taxon>
        <taxon>Schistosomatoidea</taxon>
        <taxon>Schistosomatidae</taxon>
        <taxon>Schistosoma</taxon>
    </lineage>
</organism>